<accession>A0A3M6UU75</accession>
<dbReference type="InterPro" id="IPR023209">
    <property type="entry name" value="DAO"/>
</dbReference>
<feature type="binding site" evidence="7">
    <location>
        <position position="320"/>
    </location>
    <ligand>
        <name>D-dopa</name>
        <dbReference type="ChEBI" id="CHEBI:149689"/>
    </ligand>
</feature>
<dbReference type="Proteomes" id="UP000275408">
    <property type="component" value="Unassembled WGS sequence"/>
</dbReference>
<dbReference type="Pfam" id="PF01266">
    <property type="entry name" value="DAO"/>
    <property type="match status" value="1"/>
</dbReference>
<dbReference type="SUPFAM" id="SSF51971">
    <property type="entry name" value="Nucleotide-binding domain"/>
    <property type="match status" value="1"/>
</dbReference>
<keyword evidence="6" id="KW-0560">Oxidoreductase</keyword>
<keyword evidence="5 7" id="KW-0274">FAD</keyword>
<dbReference type="InterPro" id="IPR006181">
    <property type="entry name" value="D-amino_acid_oxidase_CS"/>
</dbReference>
<dbReference type="Gene3D" id="3.30.9.10">
    <property type="entry name" value="D-Amino Acid Oxidase, subunit A, domain 2"/>
    <property type="match status" value="1"/>
</dbReference>
<dbReference type="STRING" id="46731.A0A3M6UU75"/>
<dbReference type="GO" id="GO:0003884">
    <property type="term" value="F:D-amino-acid oxidase activity"/>
    <property type="evidence" value="ECO:0007669"/>
    <property type="project" value="InterPro"/>
</dbReference>
<dbReference type="InterPro" id="IPR006076">
    <property type="entry name" value="FAD-dep_OxRdtase"/>
</dbReference>
<evidence type="ECO:0000256" key="5">
    <source>
        <dbReference type="ARBA" id="ARBA00022827"/>
    </source>
</evidence>
<evidence type="ECO:0000256" key="3">
    <source>
        <dbReference type="ARBA" id="ARBA00006730"/>
    </source>
</evidence>
<feature type="binding site" evidence="7">
    <location>
        <begin position="46"/>
        <end position="48"/>
    </location>
    <ligand>
        <name>FAD</name>
        <dbReference type="ChEBI" id="CHEBI:57692"/>
    </ligand>
</feature>
<feature type="binding site" evidence="7">
    <location>
        <begin position="41"/>
        <end position="42"/>
    </location>
    <ligand>
        <name>FAD</name>
        <dbReference type="ChEBI" id="CHEBI:57692"/>
    </ligand>
</feature>
<dbReference type="AlphaFoldDB" id="A0A3M6UU75"/>
<keyword evidence="10" id="KW-1185">Reference proteome</keyword>
<name>A0A3M6UU75_POCDA</name>
<feature type="binding site" evidence="7">
    <location>
        <position position="229"/>
    </location>
    <ligand>
        <name>D-dopa</name>
        <dbReference type="ChEBI" id="CHEBI:149689"/>
    </ligand>
</feature>
<evidence type="ECO:0000256" key="4">
    <source>
        <dbReference type="ARBA" id="ARBA00022630"/>
    </source>
</evidence>
<organism evidence="9 10">
    <name type="scientific">Pocillopora damicornis</name>
    <name type="common">Cauliflower coral</name>
    <name type="synonym">Millepora damicornis</name>
    <dbReference type="NCBI Taxonomy" id="46731"/>
    <lineage>
        <taxon>Eukaryota</taxon>
        <taxon>Metazoa</taxon>
        <taxon>Cnidaria</taxon>
        <taxon>Anthozoa</taxon>
        <taxon>Hexacorallia</taxon>
        <taxon>Scleractinia</taxon>
        <taxon>Astrocoeniina</taxon>
        <taxon>Pocilloporidae</taxon>
        <taxon>Pocillopora</taxon>
    </lineage>
</organism>
<sequence length="349" mass="38892">MSSIAVVGAGVIGLSSAVSILEKDPTVKVTLIADKFSPYTTSDGAAGLIMPFVMGSTPVQLQRKWFDETMKGLEELMKRKDAGQSLGLYKLTLVSLSDDENAEEPHWKDLVDGYHVLTQKELQKFPQSSKFGFSCRVMFLNGKYYNPWLLERFKHLGGDIIKKTLDSLKELSGVYDVVVNCSGMRAKELVNDFSMDPVRGQVLRVYAPWIKEAYAQDTKHLHKQERYCYILPQANGEVVLGGTGYHHNSDTRISADDTRHILEVTRELVPSLARAPVLEAWVGLRPGRPTVRLEKEVMKFNSNLGNKKTLKVVHNYGHGGGGLTVHWGCAKDCTDLVLQFLAEGHKAKL</sequence>
<dbReference type="PROSITE" id="PS00677">
    <property type="entry name" value="DAO"/>
    <property type="match status" value="1"/>
</dbReference>
<evidence type="ECO:0000313" key="10">
    <source>
        <dbReference type="Proteomes" id="UP000275408"/>
    </source>
</evidence>
<protein>
    <recommendedName>
        <fullName evidence="8">FAD dependent oxidoreductase domain-containing protein</fullName>
    </recommendedName>
</protein>
<evidence type="ECO:0000256" key="2">
    <source>
        <dbReference type="ARBA" id="ARBA00004253"/>
    </source>
</evidence>
<evidence type="ECO:0000256" key="6">
    <source>
        <dbReference type="ARBA" id="ARBA00023002"/>
    </source>
</evidence>
<comment type="subcellular location">
    <subcellularLocation>
        <location evidence="2">Peroxisome matrix</location>
    </subcellularLocation>
</comment>
<dbReference type="GO" id="GO:0019478">
    <property type="term" value="P:D-amino acid catabolic process"/>
    <property type="evidence" value="ECO:0007669"/>
    <property type="project" value="TreeGrafter"/>
</dbReference>
<dbReference type="SUPFAM" id="SSF54373">
    <property type="entry name" value="FAD-linked reductases, C-terminal domain"/>
    <property type="match status" value="1"/>
</dbReference>
<dbReference type="GO" id="GO:0005782">
    <property type="term" value="C:peroxisomal matrix"/>
    <property type="evidence" value="ECO:0007669"/>
    <property type="project" value="UniProtKB-SubCell"/>
</dbReference>
<evidence type="ECO:0000259" key="8">
    <source>
        <dbReference type="Pfam" id="PF01266"/>
    </source>
</evidence>
<evidence type="ECO:0000256" key="7">
    <source>
        <dbReference type="PIRSR" id="PIRSR000189-1"/>
    </source>
</evidence>
<keyword evidence="4" id="KW-0285">Flavoprotein</keyword>
<reference evidence="9 10" key="1">
    <citation type="journal article" date="2018" name="Sci. Rep.">
        <title>Comparative analysis of the Pocillopora damicornis genome highlights role of immune system in coral evolution.</title>
        <authorList>
            <person name="Cunning R."/>
            <person name="Bay R.A."/>
            <person name="Gillette P."/>
            <person name="Baker A.C."/>
            <person name="Traylor-Knowles N."/>
        </authorList>
    </citation>
    <scope>NUCLEOTIDE SEQUENCE [LARGE SCALE GENOMIC DNA]</scope>
    <source>
        <strain evidence="9">RSMAS</strain>
        <tissue evidence="9">Whole animal</tissue>
    </source>
</reference>
<evidence type="ECO:0000256" key="1">
    <source>
        <dbReference type="ARBA" id="ARBA00001974"/>
    </source>
</evidence>
<proteinExistence type="inferred from homology"/>
<dbReference type="OrthoDB" id="2015447at2759"/>
<dbReference type="PANTHER" id="PTHR11530:SF11">
    <property type="entry name" value="D-ASPARTATE OXIDASE"/>
    <property type="match status" value="1"/>
</dbReference>
<comment type="similarity">
    <text evidence="3">Belongs to the DAMOX/DASOX family.</text>
</comment>
<feature type="binding site" evidence="7">
    <location>
        <position position="285"/>
    </location>
    <ligand>
        <name>D-dopa</name>
        <dbReference type="ChEBI" id="CHEBI:149689"/>
    </ligand>
</feature>
<feature type="domain" description="FAD dependent oxidoreductase" evidence="8">
    <location>
        <begin position="4"/>
        <end position="336"/>
    </location>
</feature>
<dbReference type="PIRSF" id="PIRSF000189">
    <property type="entry name" value="D-aa_oxidase"/>
    <property type="match status" value="1"/>
</dbReference>
<dbReference type="GO" id="GO:0071949">
    <property type="term" value="F:FAD binding"/>
    <property type="evidence" value="ECO:0007669"/>
    <property type="project" value="InterPro"/>
</dbReference>
<dbReference type="Gene3D" id="3.40.50.720">
    <property type="entry name" value="NAD(P)-binding Rossmann-like Domain"/>
    <property type="match status" value="1"/>
</dbReference>
<feature type="binding site" evidence="7">
    <location>
        <begin position="319"/>
        <end position="324"/>
    </location>
    <ligand>
        <name>FAD</name>
        <dbReference type="ChEBI" id="CHEBI:57692"/>
    </ligand>
</feature>
<dbReference type="EMBL" id="RCHS01000731">
    <property type="protein sequence ID" value="RMX57149.1"/>
    <property type="molecule type" value="Genomic_DNA"/>
</dbReference>
<gene>
    <name evidence="9" type="ORF">pdam_00023798</name>
</gene>
<dbReference type="PANTHER" id="PTHR11530">
    <property type="entry name" value="D-AMINO ACID OXIDASE"/>
    <property type="match status" value="1"/>
</dbReference>
<dbReference type="OMA" id="TTWYLEP"/>
<comment type="cofactor">
    <cofactor evidence="1 7">
        <name>FAD</name>
        <dbReference type="ChEBI" id="CHEBI:57692"/>
    </cofactor>
</comment>
<evidence type="ECO:0000313" key="9">
    <source>
        <dbReference type="EMBL" id="RMX57149.1"/>
    </source>
</evidence>
<comment type="caution">
    <text evidence="9">The sequence shown here is derived from an EMBL/GenBank/DDBJ whole genome shotgun (WGS) entry which is preliminary data.</text>
</comment>